<feature type="compositionally biased region" description="Low complexity" evidence="11">
    <location>
        <begin position="31"/>
        <end position="58"/>
    </location>
</feature>
<keyword evidence="5" id="KW-0862">Zinc</keyword>
<evidence type="ECO:0000256" key="6">
    <source>
        <dbReference type="ARBA" id="ARBA00023015"/>
    </source>
</evidence>
<feature type="region of interest" description="Disordered" evidence="11">
    <location>
        <begin position="220"/>
        <end position="244"/>
    </location>
</feature>
<keyword evidence="6" id="KW-0805">Transcription regulation</keyword>
<dbReference type="Gene3D" id="3.30.160.60">
    <property type="entry name" value="Classic Zinc Finger"/>
    <property type="match status" value="3"/>
</dbReference>
<dbReference type="FunFam" id="3.30.160.60:FF:000736">
    <property type="entry name" value="Zinc finger protein 423"/>
    <property type="match status" value="1"/>
</dbReference>
<evidence type="ECO:0000256" key="7">
    <source>
        <dbReference type="ARBA" id="ARBA00023125"/>
    </source>
</evidence>
<feature type="region of interest" description="Disordered" evidence="11">
    <location>
        <begin position="27"/>
        <end position="58"/>
    </location>
</feature>
<name>A0A9Q1CL66_HOLLE</name>
<keyword evidence="7" id="KW-0238">DNA-binding</keyword>
<evidence type="ECO:0000256" key="10">
    <source>
        <dbReference type="PROSITE-ProRule" id="PRU00042"/>
    </source>
</evidence>
<dbReference type="SUPFAM" id="SSF57667">
    <property type="entry name" value="beta-beta-alpha zinc fingers"/>
    <property type="match status" value="2"/>
</dbReference>
<gene>
    <name evidence="13" type="ORF">HOLleu_06332</name>
</gene>
<evidence type="ECO:0000256" key="3">
    <source>
        <dbReference type="ARBA" id="ARBA00022737"/>
    </source>
</evidence>
<reference evidence="13" key="1">
    <citation type="submission" date="2021-10" db="EMBL/GenBank/DDBJ databases">
        <title>Tropical sea cucumber genome reveals ecological adaptation and Cuvierian tubules defense mechanism.</title>
        <authorList>
            <person name="Chen T."/>
        </authorList>
    </citation>
    <scope>NUCLEOTIDE SEQUENCE</scope>
    <source>
        <strain evidence="13">Nanhai2018</strain>
        <tissue evidence="13">Muscle</tissue>
    </source>
</reference>
<evidence type="ECO:0000256" key="11">
    <source>
        <dbReference type="SAM" id="MobiDB-lite"/>
    </source>
</evidence>
<keyword evidence="14" id="KW-1185">Reference proteome</keyword>
<dbReference type="SMART" id="SM00355">
    <property type="entry name" value="ZnF_C2H2"/>
    <property type="match status" value="3"/>
</dbReference>
<dbReference type="GO" id="GO:0005634">
    <property type="term" value="C:nucleus"/>
    <property type="evidence" value="ECO:0007669"/>
    <property type="project" value="UniProtKB-SubCell"/>
</dbReference>
<dbReference type="PANTHER" id="PTHR23235">
    <property type="entry name" value="KRUEPPEL-LIKE TRANSCRIPTION FACTOR"/>
    <property type="match status" value="1"/>
</dbReference>
<dbReference type="InterPro" id="IPR036236">
    <property type="entry name" value="Znf_C2H2_sf"/>
</dbReference>
<organism evidence="13 14">
    <name type="scientific">Holothuria leucospilota</name>
    <name type="common">Black long sea cucumber</name>
    <name type="synonym">Mertensiothuria leucospilota</name>
    <dbReference type="NCBI Taxonomy" id="206669"/>
    <lineage>
        <taxon>Eukaryota</taxon>
        <taxon>Metazoa</taxon>
        <taxon>Echinodermata</taxon>
        <taxon>Eleutherozoa</taxon>
        <taxon>Echinozoa</taxon>
        <taxon>Holothuroidea</taxon>
        <taxon>Aspidochirotacea</taxon>
        <taxon>Aspidochirotida</taxon>
        <taxon>Holothuriidae</taxon>
        <taxon>Holothuria</taxon>
    </lineage>
</organism>
<dbReference type="GO" id="GO:0000978">
    <property type="term" value="F:RNA polymerase II cis-regulatory region sequence-specific DNA binding"/>
    <property type="evidence" value="ECO:0007669"/>
    <property type="project" value="TreeGrafter"/>
</dbReference>
<evidence type="ECO:0000313" key="13">
    <source>
        <dbReference type="EMBL" id="KAJ8047351.1"/>
    </source>
</evidence>
<evidence type="ECO:0000256" key="8">
    <source>
        <dbReference type="ARBA" id="ARBA00023163"/>
    </source>
</evidence>
<evidence type="ECO:0000256" key="5">
    <source>
        <dbReference type="ARBA" id="ARBA00022833"/>
    </source>
</evidence>
<dbReference type="Proteomes" id="UP001152320">
    <property type="component" value="Chromosome 2"/>
</dbReference>
<keyword evidence="2" id="KW-0479">Metal-binding</keyword>
<dbReference type="OrthoDB" id="4748970at2759"/>
<evidence type="ECO:0000256" key="1">
    <source>
        <dbReference type="ARBA" id="ARBA00004123"/>
    </source>
</evidence>
<accession>A0A9Q1CL66</accession>
<feature type="domain" description="C2H2-type" evidence="12">
    <location>
        <begin position="410"/>
        <end position="437"/>
    </location>
</feature>
<evidence type="ECO:0000256" key="2">
    <source>
        <dbReference type="ARBA" id="ARBA00022723"/>
    </source>
</evidence>
<keyword evidence="9" id="KW-0539">Nucleus</keyword>
<keyword evidence="4 10" id="KW-0863">Zinc-finger</keyword>
<evidence type="ECO:0000313" key="14">
    <source>
        <dbReference type="Proteomes" id="UP001152320"/>
    </source>
</evidence>
<dbReference type="EMBL" id="JAIZAY010000002">
    <property type="protein sequence ID" value="KAJ8047351.1"/>
    <property type="molecule type" value="Genomic_DNA"/>
</dbReference>
<dbReference type="AlphaFoldDB" id="A0A9Q1CL66"/>
<sequence>MEEIFRTKFVLERESLTLQRLNSISEDDSLSCDSLGSDGNSDNVSSASSSPSSCFSPSSRDDVYLDYLFSQGLVDTVEKHHDDSEIVSFMNNYDDHLGKEEQGQELTKLEFALSSDPFLGKVGGDLIPSNGLKCHEEELTLQIPHSTDASDNILNTNEWNSDDVSLLYDNLGIGDNILVSDKSRAFHINGKYALKTAVNDFESNGTAKPVDHSIVTKRPHVTSQQSANMVTKQRTTTNNESITSPTTASITRVSVDANSANTVQRGNVLPPSGVRITHIPMTKSIALPSGRGHTVLQSVNGHFQFVTKLDASNSNSDHIHRLNAMARPSTTITVPRARTQNKIADELKIHKCTYPNCGKMYSKSSHLKAHLRRHTGEKPFVCDWEGCKWRFSRSDELARHKRSHSGIKPYKCTICEKRFSRSDHLSKHLKVHANGVPRSCRGSHQVTVR</sequence>
<evidence type="ECO:0000256" key="9">
    <source>
        <dbReference type="ARBA" id="ARBA00023242"/>
    </source>
</evidence>
<dbReference type="InterPro" id="IPR013087">
    <property type="entry name" value="Znf_C2H2_type"/>
</dbReference>
<dbReference type="GO" id="GO:0008270">
    <property type="term" value="F:zinc ion binding"/>
    <property type="evidence" value="ECO:0007669"/>
    <property type="project" value="UniProtKB-KW"/>
</dbReference>
<dbReference type="Pfam" id="PF00096">
    <property type="entry name" value="zf-C2H2"/>
    <property type="match status" value="3"/>
</dbReference>
<dbReference type="FunFam" id="3.30.160.60:FF:000018">
    <property type="entry name" value="Krueppel-like factor 15"/>
    <property type="match status" value="1"/>
</dbReference>
<dbReference type="PROSITE" id="PS00028">
    <property type="entry name" value="ZINC_FINGER_C2H2_1"/>
    <property type="match status" value="3"/>
</dbReference>
<proteinExistence type="predicted"/>
<evidence type="ECO:0000256" key="4">
    <source>
        <dbReference type="ARBA" id="ARBA00022771"/>
    </source>
</evidence>
<feature type="compositionally biased region" description="Polar residues" evidence="11">
    <location>
        <begin position="221"/>
        <end position="244"/>
    </location>
</feature>
<dbReference type="PANTHER" id="PTHR23235:SF120">
    <property type="entry name" value="KRUPPEL-LIKE FACTOR 15"/>
    <property type="match status" value="1"/>
</dbReference>
<evidence type="ECO:0000259" key="12">
    <source>
        <dbReference type="PROSITE" id="PS50157"/>
    </source>
</evidence>
<keyword evidence="8" id="KW-0804">Transcription</keyword>
<dbReference type="FunFam" id="3.30.160.60:FF:002639">
    <property type="entry name" value="Kruppel-Like Factor (Zinc finger protein)"/>
    <property type="match status" value="1"/>
</dbReference>
<comment type="subcellular location">
    <subcellularLocation>
        <location evidence="1">Nucleus</location>
    </subcellularLocation>
</comment>
<keyword evidence="3" id="KW-0677">Repeat</keyword>
<comment type="caution">
    <text evidence="13">The sequence shown here is derived from an EMBL/GenBank/DDBJ whole genome shotgun (WGS) entry which is preliminary data.</text>
</comment>
<feature type="domain" description="C2H2-type" evidence="12">
    <location>
        <begin position="350"/>
        <end position="379"/>
    </location>
</feature>
<dbReference type="GO" id="GO:0000981">
    <property type="term" value="F:DNA-binding transcription factor activity, RNA polymerase II-specific"/>
    <property type="evidence" value="ECO:0007669"/>
    <property type="project" value="TreeGrafter"/>
</dbReference>
<protein>
    <submittedName>
        <fullName evidence="13">Krueppel-like factor 15</fullName>
    </submittedName>
</protein>
<dbReference type="PROSITE" id="PS50157">
    <property type="entry name" value="ZINC_FINGER_C2H2_2"/>
    <property type="match status" value="3"/>
</dbReference>
<feature type="domain" description="C2H2-type" evidence="12">
    <location>
        <begin position="380"/>
        <end position="409"/>
    </location>
</feature>